<organism evidence="1 2">
    <name type="scientific">Trametes sanguinea</name>
    <dbReference type="NCBI Taxonomy" id="158606"/>
    <lineage>
        <taxon>Eukaryota</taxon>
        <taxon>Fungi</taxon>
        <taxon>Dikarya</taxon>
        <taxon>Basidiomycota</taxon>
        <taxon>Agaricomycotina</taxon>
        <taxon>Agaricomycetes</taxon>
        <taxon>Polyporales</taxon>
        <taxon>Polyporaceae</taxon>
        <taxon>Trametes</taxon>
    </lineage>
</organism>
<comment type="caution">
    <text evidence="1">The sequence shown here is derived from an EMBL/GenBank/DDBJ whole genome shotgun (WGS) entry which is preliminary data.</text>
</comment>
<accession>A0ACC1N846</accession>
<proteinExistence type="predicted"/>
<dbReference type="Proteomes" id="UP001144978">
    <property type="component" value="Unassembled WGS sequence"/>
</dbReference>
<evidence type="ECO:0000313" key="1">
    <source>
        <dbReference type="EMBL" id="KAJ2974619.1"/>
    </source>
</evidence>
<keyword evidence="2" id="KW-1185">Reference proteome</keyword>
<sequence length="619" mass="69915">MASSAKNLLRDSRRTAAEAWNLIGILTEGSRSPDANAKALECYERALGWAGVGRDKAGGIGEPGEGTLESEWKVFWANYVRARDAVKKQEQNVPCDYLPQAAKISRSCRWNAVSSSESWLQLTTSYSLTRCVTPSAACLFLLPPHALPDMSHKPIVLWRPKATLASDDACTTILQYKLPPAPSTIPPPYQSPHDSGVRLLYVPSLTYFCIKALAEYPDEIHALGPARLRYERPRSRSDFDILAALIPTYRPFSPDADSFDLSLVDPRLWAVLVQIYENLPAAFRQYTLPLSDPHLPLLQTIPSTHHFSLITVLSLRGCRLLTDDNVVELRHIHTLAALDASVTGLGTWGIQRLAKSLVWSEADATRSADRRGPWGLRVLHLKDCMNVDDNVLRSLVRFPLLSVVDLRGTTCKPWRHPDLAFKPCSDNLLYHPTGLGEVLDRLAKRQKTQLFSHPMPNVLNVNSLQHEPWSKHRFRHALNHMYDESQRRQSDDGGSDSEWGSPARLGRRDVFQPYEPPFERRDEPQFTSSSRTGPSSATLNRTTKLRDATESDQEVVSNYNPILATQLQDNSWIPEWWREPEFGEGLIRRSPTPEFDSEDEERMSYATKEERPKPQTRGI</sequence>
<protein>
    <submittedName>
        <fullName evidence="1">Uncharacterized protein</fullName>
    </submittedName>
</protein>
<name>A0ACC1N846_9APHY</name>
<dbReference type="EMBL" id="JANSHE010004804">
    <property type="protein sequence ID" value="KAJ2974619.1"/>
    <property type="molecule type" value="Genomic_DNA"/>
</dbReference>
<evidence type="ECO:0000313" key="2">
    <source>
        <dbReference type="Proteomes" id="UP001144978"/>
    </source>
</evidence>
<reference evidence="1" key="1">
    <citation type="submission" date="2022-08" db="EMBL/GenBank/DDBJ databases">
        <title>Genome Sequence of Pycnoporus sanguineus.</title>
        <authorList>
            <person name="Buettner E."/>
        </authorList>
    </citation>
    <scope>NUCLEOTIDE SEQUENCE</scope>
    <source>
        <strain evidence="1">CG-C14</strain>
    </source>
</reference>
<gene>
    <name evidence="1" type="ORF">NUW54_g11866</name>
</gene>